<comment type="caution">
    <text evidence="2">The sequence shown here is derived from an EMBL/GenBank/DDBJ whole genome shotgun (WGS) entry which is preliminary data.</text>
</comment>
<protein>
    <recommendedName>
        <fullName evidence="4">Migration and invasion-inhibitory protein</fullName>
    </recommendedName>
</protein>
<dbReference type="AlphaFoldDB" id="A0A2T7PPP5"/>
<name>A0A2T7PPP5_POMCA</name>
<proteinExistence type="predicted"/>
<dbReference type="PANTHER" id="PTHR34831">
    <property type="entry name" value="MIGRATION AND INVASION-INHIBITORY PROTEIN"/>
    <property type="match status" value="1"/>
</dbReference>
<reference evidence="2 3" key="1">
    <citation type="submission" date="2018-04" db="EMBL/GenBank/DDBJ databases">
        <title>The genome of golden apple snail Pomacea canaliculata provides insight into stress tolerance and invasive adaptation.</title>
        <authorList>
            <person name="Liu C."/>
            <person name="Liu B."/>
            <person name="Ren Y."/>
            <person name="Zhang Y."/>
            <person name="Wang H."/>
            <person name="Li S."/>
            <person name="Jiang F."/>
            <person name="Yin L."/>
            <person name="Zhang G."/>
            <person name="Qian W."/>
            <person name="Fan W."/>
        </authorList>
    </citation>
    <scope>NUCLEOTIDE SEQUENCE [LARGE SCALE GENOMIC DNA]</scope>
    <source>
        <strain evidence="2">SZHN2017</strain>
        <tissue evidence="2">Muscle</tissue>
    </source>
</reference>
<evidence type="ECO:0008006" key="4">
    <source>
        <dbReference type="Google" id="ProtNLM"/>
    </source>
</evidence>
<feature type="region of interest" description="Disordered" evidence="1">
    <location>
        <begin position="125"/>
        <end position="156"/>
    </location>
</feature>
<evidence type="ECO:0000313" key="2">
    <source>
        <dbReference type="EMBL" id="PVD35347.1"/>
    </source>
</evidence>
<evidence type="ECO:0000313" key="3">
    <source>
        <dbReference type="Proteomes" id="UP000245119"/>
    </source>
</evidence>
<evidence type="ECO:0000256" key="1">
    <source>
        <dbReference type="SAM" id="MobiDB-lite"/>
    </source>
</evidence>
<dbReference type="GO" id="GO:0030336">
    <property type="term" value="P:negative regulation of cell migration"/>
    <property type="evidence" value="ECO:0007669"/>
    <property type="project" value="InterPro"/>
</dbReference>
<organism evidence="2 3">
    <name type="scientific">Pomacea canaliculata</name>
    <name type="common">Golden apple snail</name>
    <dbReference type="NCBI Taxonomy" id="400727"/>
    <lineage>
        <taxon>Eukaryota</taxon>
        <taxon>Metazoa</taxon>
        <taxon>Spiralia</taxon>
        <taxon>Lophotrochozoa</taxon>
        <taxon>Mollusca</taxon>
        <taxon>Gastropoda</taxon>
        <taxon>Caenogastropoda</taxon>
        <taxon>Architaenioglossa</taxon>
        <taxon>Ampullarioidea</taxon>
        <taxon>Ampullariidae</taxon>
        <taxon>Pomacea</taxon>
    </lineage>
</organism>
<sequence>MSSPDLQRKCQELLEKLWINQKTILQNLRSDGCPENLNNNNLQSVQTDPKPAYARRKLKSIMKQATENSMTQMTTVKMPMSEQWQLDEIQGGDSGCKERQEKKSRLVQGALDVCSVSTKKTRQANEAQAPCFQPDEADNFPGKSTEDMGSSHIKSQQRPFTNIASTIRQAECLEGNNTKVGSNSEKSTLVPTPGTIPATPTTICRRHIIDKNIQVDSQLYDSEWQDTEKKPRGLNFSYSNDVEKDETMVKAVLEKEHTETLHSEDSSKWYRKHLGSDGNNRQMNNFIRETTVKPKSLLNSTQPYSSLNKRLQGANFSSSASGDSLFHGQSHERRLLGYDWIAALIDNDQGLVDQSESYFQELREFRRCNRDECCNDFYMEGPFTLKETESPEVGKVLNEHKVLPYSVNERLFTVSASENLEEPFSEAKLHTEDEPTQEHPRFVRVSIPRSTLQSPYKVRPHRRRSFDSSDTCSLLDHCLLGWSAVRPSTLPTASSVALTDSAPGANSQHSLTLAEAEQAAASFHWPLLPDPQPQVDPLPTWRKHYMDTTLGFPNPHISLSSSVVDGASLRRRTDDLLSSTYSMMYEMQHAREQREQNSVQAMGIPSSS</sequence>
<keyword evidence="3" id="KW-1185">Reference proteome</keyword>
<gene>
    <name evidence="2" type="ORF">C0Q70_02307</name>
</gene>
<dbReference type="EMBL" id="PZQS01000002">
    <property type="protein sequence ID" value="PVD35347.1"/>
    <property type="molecule type" value="Genomic_DNA"/>
</dbReference>
<dbReference type="Pfam" id="PF15734">
    <property type="entry name" value="MIIP"/>
    <property type="match status" value="1"/>
</dbReference>
<dbReference type="InterPro" id="IPR031466">
    <property type="entry name" value="MIIP"/>
</dbReference>
<dbReference type="GO" id="GO:0010972">
    <property type="term" value="P:negative regulation of G2/M transition of mitotic cell cycle"/>
    <property type="evidence" value="ECO:0007669"/>
    <property type="project" value="InterPro"/>
</dbReference>
<dbReference type="PANTHER" id="PTHR34831:SF1">
    <property type="entry name" value="MIGRATION AND INVASION-INHIBITORY PROTEIN"/>
    <property type="match status" value="1"/>
</dbReference>
<dbReference type="OrthoDB" id="10002384at2759"/>
<dbReference type="Proteomes" id="UP000245119">
    <property type="component" value="Linkage Group LG2"/>
</dbReference>
<accession>A0A2T7PPP5</accession>